<comment type="similarity">
    <text evidence="1 4">Belongs to the UDP-glycosyltransferase family.</text>
</comment>
<keyword evidence="2 4" id="KW-0328">Glycosyltransferase</keyword>
<dbReference type="Pfam" id="PF00201">
    <property type="entry name" value="UDPGT"/>
    <property type="match status" value="1"/>
</dbReference>
<dbReference type="EC" id="2.4.1.-" evidence="5"/>
<dbReference type="PANTHER" id="PTHR11926:SF1494">
    <property type="entry name" value="FLAVONOL 3-O-GLUCOSYLTRANSFERASE UGT76E12-RELATED"/>
    <property type="match status" value="1"/>
</dbReference>
<evidence type="ECO:0000256" key="2">
    <source>
        <dbReference type="ARBA" id="ARBA00022676"/>
    </source>
</evidence>
<evidence type="ECO:0000256" key="6">
    <source>
        <dbReference type="SAM" id="Coils"/>
    </source>
</evidence>
<keyword evidence="8" id="KW-1185">Reference proteome</keyword>
<evidence type="ECO:0000313" key="8">
    <source>
        <dbReference type="Proteomes" id="UP001327560"/>
    </source>
</evidence>
<evidence type="ECO:0000256" key="4">
    <source>
        <dbReference type="RuleBase" id="RU003718"/>
    </source>
</evidence>
<dbReference type="AlphaFoldDB" id="A0AAQ3KWE5"/>
<sequence>MELLPVAEGTSARRRHVALLPYPGRGHINPMLCLARRLAARGLLITVVLTEEWLSLLSRPPLPPAVRLRAIPDVVPSERARGADFASFIQAVLTRMGGPVAALLEELDPPPDAIVADAMLPWAAAVARRMSVPVAVFFPQAATVFSALQEAKTLAALRPQTDQIGDGDNYFLRYIPRPASNHLADFITHSNGEGMLQAFIEGISWFTSAQYVLFNSFSKLENRALDKLRSKLSVPFYSIGPLVPDTLADEDATDNHSCYKWLDSQPKTSVLYVSLSSFLPFSNEEIKEIAVGLRLSRYPFLWAVRDSMHIQELIGEKGMVVPWCDQARVLCHPSVGGFLTHCGWNSTLEGVHAGVPMLTFPLMWDQYPNSKLIVDDWQVGLRLKDDDKRDMVGREEVARGVQRLMDLKAEESKELRRKVMELKEKSHATLREKGSSAVNFNVFVDEIMCKDGN</sequence>
<accession>A0AAQ3KWE5</accession>
<name>A0AAQ3KWE5_9LILI</name>
<organism evidence="7 8">
    <name type="scientific">Canna indica</name>
    <name type="common">Indian-shot</name>
    <dbReference type="NCBI Taxonomy" id="4628"/>
    <lineage>
        <taxon>Eukaryota</taxon>
        <taxon>Viridiplantae</taxon>
        <taxon>Streptophyta</taxon>
        <taxon>Embryophyta</taxon>
        <taxon>Tracheophyta</taxon>
        <taxon>Spermatophyta</taxon>
        <taxon>Magnoliopsida</taxon>
        <taxon>Liliopsida</taxon>
        <taxon>Zingiberales</taxon>
        <taxon>Cannaceae</taxon>
        <taxon>Canna</taxon>
    </lineage>
</organism>
<evidence type="ECO:0000313" key="7">
    <source>
        <dbReference type="EMBL" id="WOL15785.1"/>
    </source>
</evidence>
<gene>
    <name evidence="7" type="ORF">Cni_G24566</name>
</gene>
<keyword evidence="6" id="KW-0175">Coiled coil</keyword>
<dbReference type="GO" id="GO:0080043">
    <property type="term" value="F:quercetin 3-O-glucosyltransferase activity"/>
    <property type="evidence" value="ECO:0007669"/>
    <property type="project" value="TreeGrafter"/>
</dbReference>
<dbReference type="GO" id="GO:0080044">
    <property type="term" value="F:quercetin 7-O-glucosyltransferase activity"/>
    <property type="evidence" value="ECO:0007669"/>
    <property type="project" value="TreeGrafter"/>
</dbReference>
<dbReference type="FunFam" id="3.40.50.2000:FF:000138">
    <property type="entry name" value="Glycosyltransferase"/>
    <property type="match status" value="1"/>
</dbReference>
<evidence type="ECO:0000256" key="5">
    <source>
        <dbReference type="RuleBase" id="RU362057"/>
    </source>
</evidence>
<dbReference type="CDD" id="cd03784">
    <property type="entry name" value="GT1_Gtf-like"/>
    <property type="match status" value="1"/>
</dbReference>
<dbReference type="Proteomes" id="UP001327560">
    <property type="component" value="Chromosome 8"/>
</dbReference>
<keyword evidence="3 4" id="KW-0808">Transferase</keyword>
<dbReference type="PANTHER" id="PTHR11926">
    <property type="entry name" value="GLUCOSYL/GLUCURONOSYL TRANSFERASES"/>
    <property type="match status" value="1"/>
</dbReference>
<dbReference type="InterPro" id="IPR035595">
    <property type="entry name" value="UDP_glycos_trans_CS"/>
</dbReference>
<protein>
    <recommendedName>
        <fullName evidence="5">Glycosyltransferase</fullName>
        <ecNumber evidence="5">2.4.1.-</ecNumber>
    </recommendedName>
</protein>
<dbReference type="SUPFAM" id="SSF53756">
    <property type="entry name" value="UDP-Glycosyltransferase/glycogen phosphorylase"/>
    <property type="match status" value="1"/>
</dbReference>
<dbReference type="InterPro" id="IPR002213">
    <property type="entry name" value="UDP_glucos_trans"/>
</dbReference>
<evidence type="ECO:0000256" key="1">
    <source>
        <dbReference type="ARBA" id="ARBA00009995"/>
    </source>
</evidence>
<proteinExistence type="inferred from homology"/>
<dbReference type="PROSITE" id="PS00375">
    <property type="entry name" value="UDPGT"/>
    <property type="match status" value="1"/>
</dbReference>
<dbReference type="EMBL" id="CP136897">
    <property type="protein sequence ID" value="WOL15785.1"/>
    <property type="molecule type" value="Genomic_DNA"/>
</dbReference>
<feature type="coiled-coil region" evidence="6">
    <location>
        <begin position="405"/>
        <end position="432"/>
    </location>
</feature>
<evidence type="ECO:0000256" key="3">
    <source>
        <dbReference type="ARBA" id="ARBA00022679"/>
    </source>
</evidence>
<dbReference type="Gene3D" id="3.40.50.2000">
    <property type="entry name" value="Glycogen Phosphorylase B"/>
    <property type="match status" value="2"/>
</dbReference>
<reference evidence="7 8" key="1">
    <citation type="submission" date="2023-10" db="EMBL/GenBank/DDBJ databases">
        <title>Chromosome-scale genome assembly provides insights into flower coloration mechanisms of Canna indica.</title>
        <authorList>
            <person name="Li C."/>
        </authorList>
    </citation>
    <scope>NUCLEOTIDE SEQUENCE [LARGE SCALE GENOMIC DNA]</scope>
    <source>
        <tissue evidence="7">Flower</tissue>
    </source>
</reference>